<accession>A0ABQ2L2V3</accession>
<reference evidence="3" key="1">
    <citation type="journal article" date="2019" name="Int. J. Syst. Evol. Microbiol.">
        <title>The Global Catalogue of Microorganisms (GCM) 10K type strain sequencing project: providing services to taxonomists for standard genome sequencing and annotation.</title>
        <authorList>
            <consortium name="The Broad Institute Genomics Platform"/>
            <consortium name="The Broad Institute Genome Sequencing Center for Infectious Disease"/>
            <person name="Wu L."/>
            <person name="Ma J."/>
        </authorList>
    </citation>
    <scope>NUCLEOTIDE SEQUENCE [LARGE SCALE GENOMIC DNA]</scope>
    <source>
        <strain evidence="3">CGMCC 4.7329</strain>
    </source>
</reference>
<keyword evidence="1" id="KW-0812">Transmembrane</keyword>
<organism evidence="2 3">
    <name type="scientific">Nocardia rhizosphaerihabitans</name>
    <dbReference type="NCBI Taxonomy" id="1691570"/>
    <lineage>
        <taxon>Bacteria</taxon>
        <taxon>Bacillati</taxon>
        <taxon>Actinomycetota</taxon>
        <taxon>Actinomycetes</taxon>
        <taxon>Mycobacteriales</taxon>
        <taxon>Nocardiaceae</taxon>
        <taxon>Nocardia</taxon>
    </lineage>
</organism>
<protein>
    <recommendedName>
        <fullName evidence="4">Transmembrane protein</fullName>
    </recommendedName>
</protein>
<evidence type="ECO:0000313" key="2">
    <source>
        <dbReference type="EMBL" id="GGO00741.1"/>
    </source>
</evidence>
<dbReference type="EMBL" id="BMNE01000016">
    <property type="protein sequence ID" value="GGO00741.1"/>
    <property type="molecule type" value="Genomic_DNA"/>
</dbReference>
<gene>
    <name evidence="2" type="ORF">GCM10011610_70030</name>
</gene>
<sequence length="218" mass="23266">MRPTFRIPPAADLRHIVPLSALLHRDNAAVRYPLTRFSRATEWLGRLAAVMSAVLLVLVLMTVRKGLDVQHSTATIVDNFRQANQYFDERADLGSPARARDELLALRTILAELDSATEADVEKLALLLPDLQILVTAGHSDVNIANQLHGVASALQSAAGSLPGIAADANASVASVNDRLLVALDLVDRLNAELQRTTDKLAPIPAQGNLIPAPAGGN</sequence>
<keyword evidence="1" id="KW-1133">Transmembrane helix</keyword>
<proteinExistence type="predicted"/>
<evidence type="ECO:0000256" key="1">
    <source>
        <dbReference type="SAM" id="Phobius"/>
    </source>
</evidence>
<keyword evidence="3" id="KW-1185">Reference proteome</keyword>
<evidence type="ECO:0008006" key="4">
    <source>
        <dbReference type="Google" id="ProtNLM"/>
    </source>
</evidence>
<evidence type="ECO:0000313" key="3">
    <source>
        <dbReference type="Proteomes" id="UP000658127"/>
    </source>
</evidence>
<feature type="transmembrane region" description="Helical" evidence="1">
    <location>
        <begin position="43"/>
        <end position="63"/>
    </location>
</feature>
<dbReference type="Proteomes" id="UP000658127">
    <property type="component" value="Unassembled WGS sequence"/>
</dbReference>
<keyword evidence="1" id="KW-0472">Membrane</keyword>
<comment type="caution">
    <text evidence="2">The sequence shown here is derived from an EMBL/GenBank/DDBJ whole genome shotgun (WGS) entry which is preliminary data.</text>
</comment>
<name>A0ABQ2L2V3_9NOCA</name>